<evidence type="ECO:0000313" key="1">
    <source>
        <dbReference type="EMBL" id="OEH76543.1"/>
    </source>
</evidence>
<gene>
    <name evidence="1" type="ORF">cyc_02041</name>
</gene>
<organism evidence="1 2">
    <name type="scientific">Cyclospora cayetanensis</name>
    <dbReference type="NCBI Taxonomy" id="88456"/>
    <lineage>
        <taxon>Eukaryota</taxon>
        <taxon>Sar</taxon>
        <taxon>Alveolata</taxon>
        <taxon>Apicomplexa</taxon>
        <taxon>Conoidasida</taxon>
        <taxon>Coccidia</taxon>
        <taxon>Eucoccidiorida</taxon>
        <taxon>Eimeriorina</taxon>
        <taxon>Eimeriidae</taxon>
        <taxon>Cyclospora</taxon>
    </lineage>
</organism>
<dbReference type="AlphaFoldDB" id="A0A1D3CZD3"/>
<dbReference type="EMBL" id="JROU02001421">
    <property type="protein sequence ID" value="OEH76543.1"/>
    <property type="molecule type" value="Genomic_DNA"/>
</dbReference>
<dbReference type="InParanoid" id="A0A1D3CZD3"/>
<accession>A0A1D3CZD3</accession>
<reference evidence="1 2" key="1">
    <citation type="journal article" date="2016" name="BMC Genomics">
        <title>Comparative genomics reveals Cyclospora cayetanensis possesses coccidia-like metabolism and invasion components but unique surface antigens.</title>
        <authorList>
            <person name="Liu S."/>
            <person name="Wang L."/>
            <person name="Zheng H."/>
            <person name="Xu Z."/>
            <person name="Roellig D.M."/>
            <person name="Li N."/>
            <person name="Frace M.A."/>
            <person name="Tang K."/>
            <person name="Arrowood M.J."/>
            <person name="Moss D.M."/>
            <person name="Zhang L."/>
            <person name="Feng Y."/>
            <person name="Xiao L."/>
        </authorList>
    </citation>
    <scope>NUCLEOTIDE SEQUENCE [LARGE SCALE GENOMIC DNA]</scope>
    <source>
        <strain evidence="1 2">CHN_HEN01</strain>
    </source>
</reference>
<protein>
    <submittedName>
        <fullName evidence="1">Uncharacterized protein</fullName>
    </submittedName>
</protein>
<dbReference type="VEuPathDB" id="ToxoDB:cyc_02041"/>
<evidence type="ECO:0000313" key="2">
    <source>
        <dbReference type="Proteomes" id="UP000095192"/>
    </source>
</evidence>
<dbReference type="Proteomes" id="UP000095192">
    <property type="component" value="Unassembled WGS sequence"/>
</dbReference>
<sequence>MHTPSFYTEKQPALCPNKDHKVKLPQQTHHRSTGHIQLFSAGPSVERKKPNYSTYAKKLHLNTHKRTPVNIQRDCTTAINCETPATLCLPLHQENDEEQEILQEPDETLLHQSSEPQSQAAVDPYNNDCILTAAADTHQNPALQA</sequence>
<proteinExistence type="predicted"/>
<name>A0A1D3CZD3_9EIME</name>
<keyword evidence="2" id="KW-1185">Reference proteome</keyword>
<comment type="caution">
    <text evidence="1">The sequence shown here is derived from an EMBL/GenBank/DDBJ whole genome shotgun (WGS) entry which is preliminary data.</text>
</comment>